<dbReference type="EMBL" id="KN831818">
    <property type="protein sequence ID" value="KIM35538.1"/>
    <property type="molecule type" value="Genomic_DNA"/>
</dbReference>
<feature type="transmembrane region" description="Helical" evidence="1">
    <location>
        <begin position="140"/>
        <end position="162"/>
    </location>
</feature>
<feature type="transmembrane region" description="Helical" evidence="1">
    <location>
        <begin position="59"/>
        <end position="78"/>
    </location>
</feature>
<evidence type="ECO:0000313" key="3">
    <source>
        <dbReference type="EMBL" id="KIM35538.1"/>
    </source>
</evidence>
<organism evidence="3 4">
    <name type="scientific">Hebeloma cylindrosporum</name>
    <dbReference type="NCBI Taxonomy" id="76867"/>
    <lineage>
        <taxon>Eukaryota</taxon>
        <taxon>Fungi</taxon>
        <taxon>Dikarya</taxon>
        <taxon>Basidiomycota</taxon>
        <taxon>Agaricomycotina</taxon>
        <taxon>Agaricomycetes</taxon>
        <taxon>Agaricomycetidae</taxon>
        <taxon>Agaricales</taxon>
        <taxon>Agaricineae</taxon>
        <taxon>Hymenogastraceae</taxon>
        <taxon>Hebeloma</taxon>
    </lineage>
</organism>
<protein>
    <recommendedName>
        <fullName evidence="2">DUF6535 domain-containing protein</fullName>
    </recommendedName>
</protein>
<dbReference type="STRING" id="686832.A0A0C2XC77"/>
<gene>
    <name evidence="3" type="ORF">M413DRAFT_449686</name>
</gene>
<dbReference type="HOGENOM" id="CLU_018402_0_0_1"/>
<accession>A0A0C2XC77</accession>
<reference evidence="4" key="2">
    <citation type="submission" date="2015-01" db="EMBL/GenBank/DDBJ databases">
        <title>Evolutionary Origins and Diversification of the Mycorrhizal Mutualists.</title>
        <authorList>
            <consortium name="DOE Joint Genome Institute"/>
            <consortium name="Mycorrhizal Genomics Consortium"/>
            <person name="Kohler A."/>
            <person name="Kuo A."/>
            <person name="Nagy L.G."/>
            <person name="Floudas D."/>
            <person name="Copeland A."/>
            <person name="Barry K.W."/>
            <person name="Cichocki N."/>
            <person name="Veneault-Fourrey C."/>
            <person name="LaButti K."/>
            <person name="Lindquist E.A."/>
            <person name="Lipzen A."/>
            <person name="Lundell T."/>
            <person name="Morin E."/>
            <person name="Murat C."/>
            <person name="Riley R."/>
            <person name="Ohm R."/>
            <person name="Sun H."/>
            <person name="Tunlid A."/>
            <person name="Henrissat B."/>
            <person name="Grigoriev I.V."/>
            <person name="Hibbett D.S."/>
            <person name="Martin F."/>
        </authorList>
    </citation>
    <scope>NUCLEOTIDE SEQUENCE [LARGE SCALE GENOMIC DNA]</scope>
    <source>
        <strain evidence="4">h7</strain>
    </source>
</reference>
<keyword evidence="1" id="KW-0812">Transmembrane</keyword>
<feature type="domain" description="DUF6535" evidence="2">
    <location>
        <begin position="37"/>
        <end position="220"/>
    </location>
</feature>
<proteinExistence type="predicted"/>
<feature type="transmembrane region" description="Helical" evidence="1">
    <location>
        <begin position="222"/>
        <end position="242"/>
    </location>
</feature>
<keyword evidence="4" id="KW-1185">Reference proteome</keyword>
<keyword evidence="1" id="KW-1133">Transmembrane helix</keyword>
<dbReference type="Proteomes" id="UP000053424">
    <property type="component" value="Unassembled WGS sequence"/>
</dbReference>
<dbReference type="AlphaFoldDB" id="A0A0C2XC77"/>
<name>A0A0C2XC77_HEBCY</name>
<sequence>MLCYTSKPSSNSATQPRTWKCGDPYQYSIPEPSGNPWEVVLEALLKKDKIQCDAWKDEVQNLLIFAGLFSAVVTAFIVESYKSLRPDSGDLSVVLLARIATQLEALTTNTSNGENLAPPTTQSLLDISSISSSALRINSFWFLSLILSLTTVLVGIISLQWLREHQRYSDSLSPRQSLGIFHMRSEALERWYVPQIFATLPLLLEAALVLFFFGIVDFLLDLSLAVAIPVAIAVGLTTLFLVSTTILPTLQCFPVSLRQPLSDSPVPVPCPYKSPQSLAFRKFATFSRPLFNTAHESVIFVLYLFTVKLPALSTRILNQRSFSSRGTWRYRLFSDRAYLFWAHRNWIDFDRTWIILRNEHFDITRKRQSGDTSSQSFLVEPIYDAVRGLAVAVHGNEHHDNVIFAGYHCFQDLSRSAVGDQGEYPNHHLQACYRDLVPTWNSPIANIATIVVDPAFELLHDIHTVLFLRLPGIFYKAINTSNIFGKHMLELHTRILGDLYARQPRRLSEGTSKGPTGFFHWYTINMAALVEMPEIQDVFYHQFFMIFHSFIEMASTITHSDDITSTFHTHSDLDDFISLAAYLTWRTAEKAAERPKGSDASFSSLLSTLQLIRTSLSADAVHFPVSKQDLNLNEPPNSDFLFCCTSLYFVRLWQEKPQSQFTTRDSSITKDYTLVPQLTNLLGALERDILKPYENTLDKPRFFRLYGSFIQPAKLPSSYFSVSGTTDGRDFKRYGSMMLSTISRQGSEDTCTTTVWRQMSLPMTLEGDPGSVVESESAVGTRRGIFPDLDNEKDGIGDEVGGTGVRGFNANAEKLV</sequence>
<evidence type="ECO:0000313" key="4">
    <source>
        <dbReference type="Proteomes" id="UP000053424"/>
    </source>
</evidence>
<feature type="transmembrane region" description="Helical" evidence="1">
    <location>
        <begin position="191"/>
        <end position="215"/>
    </location>
</feature>
<reference evidence="3 4" key="1">
    <citation type="submission" date="2014-04" db="EMBL/GenBank/DDBJ databases">
        <authorList>
            <consortium name="DOE Joint Genome Institute"/>
            <person name="Kuo A."/>
            <person name="Gay G."/>
            <person name="Dore J."/>
            <person name="Kohler A."/>
            <person name="Nagy L.G."/>
            <person name="Floudas D."/>
            <person name="Copeland A."/>
            <person name="Barry K.W."/>
            <person name="Cichocki N."/>
            <person name="Veneault-Fourrey C."/>
            <person name="LaButti K."/>
            <person name="Lindquist E.A."/>
            <person name="Lipzen A."/>
            <person name="Lundell T."/>
            <person name="Morin E."/>
            <person name="Murat C."/>
            <person name="Sun H."/>
            <person name="Tunlid A."/>
            <person name="Henrissat B."/>
            <person name="Grigoriev I.V."/>
            <person name="Hibbett D.S."/>
            <person name="Martin F."/>
            <person name="Nordberg H.P."/>
            <person name="Cantor M.N."/>
            <person name="Hua S.X."/>
        </authorList>
    </citation>
    <scope>NUCLEOTIDE SEQUENCE [LARGE SCALE GENOMIC DNA]</scope>
    <source>
        <strain evidence="4">h7</strain>
    </source>
</reference>
<evidence type="ECO:0000259" key="2">
    <source>
        <dbReference type="Pfam" id="PF20153"/>
    </source>
</evidence>
<dbReference type="InterPro" id="IPR045338">
    <property type="entry name" value="DUF6535"/>
</dbReference>
<dbReference type="Pfam" id="PF20153">
    <property type="entry name" value="DUF6535"/>
    <property type="match status" value="1"/>
</dbReference>
<evidence type="ECO:0000256" key="1">
    <source>
        <dbReference type="SAM" id="Phobius"/>
    </source>
</evidence>
<dbReference type="OrthoDB" id="2972837at2759"/>
<keyword evidence="1" id="KW-0472">Membrane</keyword>